<comment type="caution">
    <text evidence="1">The sequence shown here is derived from an EMBL/GenBank/DDBJ whole genome shotgun (WGS) entry which is preliminary data.</text>
</comment>
<evidence type="ECO:0008006" key="3">
    <source>
        <dbReference type="Google" id="ProtNLM"/>
    </source>
</evidence>
<evidence type="ECO:0000313" key="1">
    <source>
        <dbReference type="EMBL" id="TYK65159.1"/>
    </source>
</evidence>
<gene>
    <name evidence="1" type="ORF">CWS31_011850</name>
</gene>
<organism evidence="1 2">
    <name type="scientific">Colwellia echini</name>
    <dbReference type="NCBI Taxonomy" id="1982103"/>
    <lineage>
        <taxon>Bacteria</taxon>
        <taxon>Pseudomonadati</taxon>
        <taxon>Pseudomonadota</taxon>
        <taxon>Gammaproteobacteria</taxon>
        <taxon>Alteromonadales</taxon>
        <taxon>Colwelliaceae</taxon>
        <taxon>Colwellia</taxon>
    </lineage>
</organism>
<proteinExistence type="predicted"/>
<protein>
    <recommendedName>
        <fullName evidence="3">Lipoprotein</fullName>
    </recommendedName>
</protein>
<dbReference type="Proteomes" id="UP000815846">
    <property type="component" value="Unassembled WGS sequence"/>
</dbReference>
<accession>A0ABY3MVE2</accession>
<dbReference type="RefSeq" id="WP_101342550.1">
    <property type="nucleotide sequence ID" value="NZ_PJAI02000013.1"/>
</dbReference>
<dbReference type="PROSITE" id="PS51257">
    <property type="entry name" value="PROKAR_LIPOPROTEIN"/>
    <property type="match status" value="1"/>
</dbReference>
<name>A0ABY3MVE2_9GAMM</name>
<evidence type="ECO:0000313" key="2">
    <source>
        <dbReference type="Proteomes" id="UP000815846"/>
    </source>
</evidence>
<keyword evidence="2" id="KW-1185">Reference proteome</keyword>
<sequence>MKNTLNVNIALVVMLSVALCSCSNKQLYKAGQEYQQSACIEKAATEGQYNDCIQSQEKTFEQYQRERNEALTKQN</sequence>
<reference evidence="1 2" key="1">
    <citation type="submission" date="2019-08" db="EMBL/GenBank/DDBJ databases">
        <title>Microbe sample from Colwellia echini.</title>
        <authorList>
            <person name="Christiansen L."/>
            <person name="Pathiraja D."/>
            <person name="Schultz-Johansen M."/>
            <person name="Choi I.-G."/>
            <person name="Stougaard P."/>
        </authorList>
    </citation>
    <scope>NUCLEOTIDE SEQUENCE [LARGE SCALE GENOMIC DNA]</scope>
    <source>
        <strain evidence="1 2">A3</strain>
    </source>
</reference>
<dbReference type="EMBL" id="PJAI02000013">
    <property type="protein sequence ID" value="TYK65159.1"/>
    <property type="molecule type" value="Genomic_DNA"/>
</dbReference>